<comment type="caution">
    <text evidence="1">The sequence shown here is derived from an EMBL/GenBank/DDBJ whole genome shotgun (WGS) entry which is preliminary data.</text>
</comment>
<gene>
    <name evidence="1" type="ORF">JOF55_003200</name>
</gene>
<reference evidence="1" key="1">
    <citation type="submission" date="2023-07" db="EMBL/GenBank/DDBJ databases">
        <title>Sequencing the genomes of 1000 actinobacteria strains.</title>
        <authorList>
            <person name="Klenk H.-P."/>
        </authorList>
    </citation>
    <scope>NUCLEOTIDE SEQUENCE</scope>
    <source>
        <strain evidence="1">DSM 45977</strain>
    </source>
</reference>
<evidence type="ECO:0000313" key="2">
    <source>
        <dbReference type="Proteomes" id="UP001180845"/>
    </source>
</evidence>
<evidence type="ECO:0000313" key="1">
    <source>
        <dbReference type="EMBL" id="MDR7303019.1"/>
    </source>
</evidence>
<keyword evidence="2" id="KW-1185">Reference proteome</keyword>
<protein>
    <submittedName>
        <fullName evidence="1">Uncharacterized protein</fullName>
    </submittedName>
</protein>
<proteinExistence type="predicted"/>
<dbReference type="EMBL" id="JAVDXW010000001">
    <property type="protein sequence ID" value="MDR7303019.1"/>
    <property type="molecule type" value="Genomic_DNA"/>
</dbReference>
<dbReference type="Proteomes" id="UP001180845">
    <property type="component" value="Unassembled WGS sequence"/>
</dbReference>
<accession>A0AAE3ZGA9</accession>
<organism evidence="1 2">
    <name type="scientific">Haloactinomyces albus</name>
    <dbReference type="NCBI Taxonomy" id="1352928"/>
    <lineage>
        <taxon>Bacteria</taxon>
        <taxon>Bacillati</taxon>
        <taxon>Actinomycetota</taxon>
        <taxon>Actinomycetes</taxon>
        <taxon>Actinopolysporales</taxon>
        <taxon>Actinopolysporaceae</taxon>
        <taxon>Haloactinomyces</taxon>
    </lineage>
</organism>
<name>A0AAE3ZGA9_9ACTN</name>
<sequence>MSAFGLNYGALDFIITRFADRGTHHEATSSSTKPDLIVRMLETLDVHDGHTALASPMSGTTPLW</sequence>
<dbReference type="AlphaFoldDB" id="A0AAE3ZGA9"/>
<dbReference type="RefSeq" id="WP_310278511.1">
    <property type="nucleotide sequence ID" value="NZ_JAVDXW010000001.1"/>
</dbReference>